<evidence type="ECO:0000256" key="1">
    <source>
        <dbReference type="SAM" id="MobiDB-lite"/>
    </source>
</evidence>
<evidence type="ECO:0000313" key="2">
    <source>
        <dbReference type="EMBL" id="JAE05515.1"/>
    </source>
</evidence>
<dbReference type="EMBL" id="GBRH01192381">
    <property type="protein sequence ID" value="JAE05515.1"/>
    <property type="molecule type" value="Transcribed_RNA"/>
</dbReference>
<name>A0A0A9EXM4_ARUDO</name>
<organism evidence="2">
    <name type="scientific">Arundo donax</name>
    <name type="common">Giant reed</name>
    <name type="synonym">Donax arundinaceus</name>
    <dbReference type="NCBI Taxonomy" id="35708"/>
    <lineage>
        <taxon>Eukaryota</taxon>
        <taxon>Viridiplantae</taxon>
        <taxon>Streptophyta</taxon>
        <taxon>Embryophyta</taxon>
        <taxon>Tracheophyta</taxon>
        <taxon>Spermatophyta</taxon>
        <taxon>Magnoliopsida</taxon>
        <taxon>Liliopsida</taxon>
        <taxon>Poales</taxon>
        <taxon>Poaceae</taxon>
        <taxon>PACMAD clade</taxon>
        <taxon>Arundinoideae</taxon>
        <taxon>Arundineae</taxon>
        <taxon>Arundo</taxon>
    </lineage>
</organism>
<proteinExistence type="predicted"/>
<protein>
    <submittedName>
        <fullName evidence="2">ATP binding / protein binding</fullName>
    </submittedName>
</protein>
<feature type="region of interest" description="Disordered" evidence="1">
    <location>
        <begin position="38"/>
        <end position="62"/>
    </location>
</feature>
<sequence>MNSFPCQRIEICRQCGHKRLPLSRLHLRNAPVMKHRTTNYLDIKMPHPERPPRRLPHHGKRLGLDVGERLPALQPRAELRRLHLQLFVGEPPKRRLESAGCVHEAAVVPDHPGVEAA</sequence>
<accession>A0A0A9EXM4</accession>
<dbReference type="AlphaFoldDB" id="A0A0A9EXM4"/>
<reference evidence="2" key="1">
    <citation type="submission" date="2014-09" db="EMBL/GenBank/DDBJ databases">
        <authorList>
            <person name="Magalhaes I.L.F."/>
            <person name="Oliveira U."/>
            <person name="Santos F.R."/>
            <person name="Vidigal T.H.D.A."/>
            <person name="Brescovit A.D."/>
            <person name="Santos A.J."/>
        </authorList>
    </citation>
    <scope>NUCLEOTIDE SEQUENCE</scope>
    <source>
        <tissue evidence="2">Shoot tissue taken approximately 20 cm above the soil surface</tissue>
    </source>
</reference>
<reference evidence="2" key="2">
    <citation type="journal article" date="2015" name="Data Brief">
        <title>Shoot transcriptome of the giant reed, Arundo donax.</title>
        <authorList>
            <person name="Barrero R.A."/>
            <person name="Guerrero F.D."/>
            <person name="Moolhuijzen P."/>
            <person name="Goolsby J.A."/>
            <person name="Tidwell J."/>
            <person name="Bellgard S.E."/>
            <person name="Bellgard M.I."/>
        </authorList>
    </citation>
    <scope>NUCLEOTIDE SEQUENCE</scope>
    <source>
        <tissue evidence="2">Shoot tissue taken approximately 20 cm above the soil surface</tissue>
    </source>
</reference>